<evidence type="ECO:0000313" key="2">
    <source>
        <dbReference type="EMBL" id="CAD8047350.1"/>
    </source>
</evidence>
<feature type="region of interest" description="Disordered" evidence="1">
    <location>
        <begin position="1"/>
        <end position="36"/>
    </location>
</feature>
<evidence type="ECO:0000313" key="3">
    <source>
        <dbReference type="Proteomes" id="UP000688137"/>
    </source>
</evidence>
<dbReference type="OMA" id="IPYYQEN"/>
<gene>
    <name evidence="2" type="ORF">PPRIM_AZ9-3.1.T0110384</name>
</gene>
<feature type="region of interest" description="Disordered" evidence="1">
    <location>
        <begin position="82"/>
        <end position="103"/>
    </location>
</feature>
<name>A0A8S1K3B1_PARPR</name>
<sequence length="284" mass="34340">MNLSRFYSHQNKLNPIKSKRKSLQKNTSYTPQKHRSVTYNNNDDLLKLIINNDNLLEIIEKIQKQRQVQRLVQEANSNSILPSISKNEKNNQNLYPKQDRKHKRESIQYTFQMNPKNIPYYQENKIYGKFIEPTEYKKIDYESIKTIEIALSKQLQEEFELQNQLNQNKERPLHEYQQQQQMQSIEIQYDKHKNYQSQVTLDSDDCDKIFNKQTKINQTVSNIFKLRQQNQEQNNLTKMTMEFQMKEEFQKYLDAKQCNQCIQNMAINQNQYVKMPKNKKILRK</sequence>
<keyword evidence="3" id="KW-1185">Reference proteome</keyword>
<proteinExistence type="predicted"/>
<organism evidence="2 3">
    <name type="scientific">Paramecium primaurelia</name>
    <dbReference type="NCBI Taxonomy" id="5886"/>
    <lineage>
        <taxon>Eukaryota</taxon>
        <taxon>Sar</taxon>
        <taxon>Alveolata</taxon>
        <taxon>Ciliophora</taxon>
        <taxon>Intramacronucleata</taxon>
        <taxon>Oligohymenophorea</taxon>
        <taxon>Peniculida</taxon>
        <taxon>Parameciidae</taxon>
        <taxon>Paramecium</taxon>
    </lineage>
</organism>
<protein>
    <submittedName>
        <fullName evidence="2">Uncharacterized protein</fullName>
    </submittedName>
</protein>
<accession>A0A8S1K3B1</accession>
<comment type="caution">
    <text evidence="2">The sequence shown here is derived from an EMBL/GenBank/DDBJ whole genome shotgun (WGS) entry which is preliminary data.</text>
</comment>
<feature type="compositionally biased region" description="Polar residues" evidence="1">
    <location>
        <begin position="1"/>
        <end position="13"/>
    </location>
</feature>
<reference evidence="2" key="1">
    <citation type="submission" date="2021-01" db="EMBL/GenBank/DDBJ databases">
        <authorList>
            <consortium name="Genoscope - CEA"/>
            <person name="William W."/>
        </authorList>
    </citation>
    <scope>NUCLEOTIDE SEQUENCE</scope>
</reference>
<evidence type="ECO:0000256" key="1">
    <source>
        <dbReference type="SAM" id="MobiDB-lite"/>
    </source>
</evidence>
<feature type="compositionally biased region" description="Polar residues" evidence="1">
    <location>
        <begin position="82"/>
        <end position="95"/>
    </location>
</feature>
<dbReference type="Proteomes" id="UP000688137">
    <property type="component" value="Unassembled WGS sequence"/>
</dbReference>
<dbReference type="AlphaFoldDB" id="A0A8S1K3B1"/>
<dbReference type="EMBL" id="CAJJDM010000008">
    <property type="protein sequence ID" value="CAD8047350.1"/>
    <property type="molecule type" value="Genomic_DNA"/>
</dbReference>